<name>A0ACC2S3S4_9FUNG</name>
<organism evidence="1 2">
    <name type="scientific">Entomophthora muscae</name>
    <dbReference type="NCBI Taxonomy" id="34485"/>
    <lineage>
        <taxon>Eukaryota</taxon>
        <taxon>Fungi</taxon>
        <taxon>Fungi incertae sedis</taxon>
        <taxon>Zoopagomycota</taxon>
        <taxon>Entomophthoromycotina</taxon>
        <taxon>Entomophthoromycetes</taxon>
        <taxon>Entomophthorales</taxon>
        <taxon>Entomophthoraceae</taxon>
        <taxon>Entomophthora</taxon>
    </lineage>
</organism>
<accession>A0ACC2S3S4</accession>
<evidence type="ECO:0000313" key="1">
    <source>
        <dbReference type="EMBL" id="KAJ9056939.1"/>
    </source>
</evidence>
<dbReference type="Proteomes" id="UP001165960">
    <property type="component" value="Unassembled WGS sequence"/>
</dbReference>
<keyword evidence="2" id="KW-1185">Reference proteome</keyword>
<reference evidence="1" key="1">
    <citation type="submission" date="2022-04" db="EMBL/GenBank/DDBJ databases">
        <title>Genome of the entomopathogenic fungus Entomophthora muscae.</title>
        <authorList>
            <person name="Elya C."/>
            <person name="Lovett B.R."/>
            <person name="Lee E."/>
            <person name="Macias A.M."/>
            <person name="Hajek A.E."/>
            <person name="De Bivort B.L."/>
            <person name="Kasson M.T."/>
            <person name="De Fine Licht H.H."/>
            <person name="Stajich J.E."/>
        </authorList>
    </citation>
    <scope>NUCLEOTIDE SEQUENCE</scope>
    <source>
        <strain evidence="1">Berkeley</strain>
    </source>
</reference>
<protein>
    <submittedName>
        <fullName evidence="1">Uncharacterized protein</fullName>
    </submittedName>
</protein>
<dbReference type="EMBL" id="QTSX02005845">
    <property type="protein sequence ID" value="KAJ9056939.1"/>
    <property type="molecule type" value="Genomic_DNA"/>
</dbReference>
<comment type="caution">
    <text evidence="1">The sequence shown here is derived from an EMBL/GenBank/DDBJ whole genome shotgun (WGS) entry which is preliminary data.</text>
</comment>
<evidence type="ECO:0000313" key="2">
    <source>
        <dbReference type="Proteomes" id="UP001165960"/>
    </source>
</evidence>
<sequence>MRVHPDPIKFLVASGSKTGELSIFDASAYAQEWRDGNQNGPTAEEDYCVDDSIIRSQPHYEAITGMYFSPTDANKLITGSHDGTIRLTDVESNDVVTSLAASENGLKLTSLDFTPDQPHTVFFSTYDGHMGYHDIRTSGACQPTAVYKLGYAKIGNIAFNPVKPHIFSASSPNRTVKLWDLRSFKTSIKYEPIHCIELDGSASSGHWDSTGTRMVTTSFEHALRVFDTSALLAGEVDKNVPIPQISQTGFHNCRTGQHVTVLQGRFHPDPLVGNRIVTVGDMAWGVRFYSSQTGKPLIDLKQKKLITCTPSVLAYHPLAYLGSSNFGSGLACGNATGRVLIMM</sequence>
<proteinExistence type="predicted"/>
<gene>
    <name evidence="1" type="ORF">DSO57_1027307</name>
</gene>